<dbReference type="Gene3D" id="3.40.140.10">
    <property type="entry name" value="Cytidine Deaminase, domain 2"/>
    <property type="match status" value="1"/>
</dbReference>
<name>A0A916N7Z5_9BACT</name>
<dbReference type="GO" id="GO:0046872">
    <property type="term" value="F:metal ion binding"/>
    <property type="evidence" value="ECO:0007669"/>
    <property type="project" value="UniProtKB-KW"/>
</dbReference>
<evidence type="ECO:0000313" key="8">
    <source>
        <dbReference type="Proteomes" id="UP000680038"/>
    </source>
</evidence>
<evidence type="ECO:0000313" key="7">
    <source>
        <dbReference type="EMBL" id="CAG5011196.1"/>
    </source>
</evidence>
<evidence type="ECO:0000259" key="6">
    <source>
        <dbReference type="PROSITE" id="PS50249"/>
    </source>
</evidence>
<proteinExistence type="predicted"/>
<dbReference type="EMBL" id="CAJRAF010000002">
    <property type="protein sequence ID" value="CAG5011196.1"/>
    <property type="molecule type" value="Genomic_DNA"/>
</dbReference>
<dbReference type="InterPro" id="IPR001405">
    <property type="entry name" value="UPF0758"/>
</dbReference>
<keyword evidence="5" id="KW-0482">Metalloprotease</keyword>
<sequence>MTEEIKSQFQASEIEITYRNKTPYHERVHVDASRIADKLFRSSWDSGKIELVEQFKIMLLDNRCNCLGISHISSGGINYCFADPKLIFGTALKAHASKLILAHNHPSGIAHPSEPDKVITSRIIEGAKLLELSILDHLILTRDGYYSFADNGLIPGLDHTGARHPSLLPG</sequence>
<reference evidence="7" key="1">
    <citation type="submission" date="2021-04" db="EMBL/GenBank/DDBJ databases">
        <authorList>
            <person name="Rodrigo-Torres L."/>
            <person name="Arahal R. D."/>
            <person name="Lucena T."/>
        </authorList>
    </citation>
    <scope>NUCLEOTIDE SEQUENCE</scope>
    <source>
        <strain evidence="7">CECT 9275</strain>
    </source>
</reference>
<dbReference type="RefSeq" id="WP_215241175.1">
    <property type="nucleotide sequence ID" value="NZ_CAJRAF010000002.1"/>
</dbReference>
<gene>
    <name evidence="7" type="ORF">DYBT9275_04903</name>
</gene>
<dbReference type="PROSITE" id="PS50249">
    <property type="entry name" value="MPN"/>
    <property type="match status" value="1"/>
</dbReference>
<evidence type="ECO:0000256" key="3">
    <source>
        <dbReference type="ARBA" id="ARBA00022801"/>
    </source>
</evidence>
<keyword evidence="4" id="KW-0862">Zinc</keyword>
<dbReference type="CDD" id="cd08071">
    <property type="entry name" value="MPN_DUF2466"/>
    <property type="match status" value="1"/>
</dbReference>
<keyword evidence="3" id="KW-0378">Hydrolase</keyword>
<dbReference type="AlphaFoldDB" id="A0A916N7Z5"/>
<dbReference type="Pfam" id="PF04002">
    <property type="entry name" value="RadC"/>
    <property type="match status" value="1"/>
</dbReference>
<dbReference type="PANTHER" id="PTHR30471">
    <property type="entry name" value="DNA REPAIR PROTEIN RADC"/>
    <property type="match status" value="1"/>
</dbReference>
<dbReference type="InterPro" id="IPR037518">
    <property type="entry name" value="MPN"/>
</dbReference>
<keyword evidence="8" id="KW-1185">Reference proteome</keyword>
<evidence type="ECO:0000256" key="2">
    <source>
        <dbReference type="ARBA" id="ARBA00022723"/>
    </source>
</evidence>
<dbReference type="InterPro" id="IPR025657">
    <property type="entry name" value="RadC_JAB"/>
</dbReference>
<keyword evidence="2" id="KW-0479">Metal-binding</keyword>
<evidence type="ECO:0000256" key="4">
    <source>
        <dbReference type="ARBA" id="ARBA00022833"/>
    </source>
</evidence>
<feature type="domain" description="MPN" evidence="6">
    <location>
        <begin position="28"/>
        <end position="154"/>
    </location>
</feature>
<dbReference type="GO" id="GO:0006508">
    <property type="term" value="P:proteolysis"/>
    <property type="evidence" value="ECO:0007669"/>
    <property type="project" value="UniProtKB-KW"/>
</dbReference>
<dbReference type="PROSITE" id="PS01302">
    <property type="entry name" value="UPF0758"/>
    <property type="match status" value="1"/>
</dbReference>
<dbReference type="PANTHER" id="PTHR30471:SF3">
    <property type="entry name" value="UPF0758 PROTEIN YEES-RELATED"/>
    <property type="match status" value="1"/>
</dbReference>
<evidence type="ECO:0000256" key="1">
    <source>
        <dbReference type="ARBA" id="ARBA00022670"/>
    </source>
</evidence>
<accession>A0A916N7Z5</accession>
<protein>
    <recommendedName>
        <fullName evidence="6">MPN domain-containing protein</fullName>
    </recommendedName>
</protein>
<evidence type="ECO:0000256" key="5">
    <source>
        <dbReference type="ARBA" id="ARBA00023049"/>
    </source>
</evidence>
<dbReference type="InterPro" id="IPR020891">
    <property type="entry name" value="UPF0758_CS"/>
</dbReference>
<comment type="caution">
    <text evidence="7">The sequence shown here is derived from an EMBL/GenBank/DDBJ whole genome shotgun (WGS) entry which is preliminary data.</text>
</comment>
<dbReference type="GO" id="GO:0008237">
    <property type="term" value="F:metallopeptidase activity"/>
    <property type="evidence" value="ECO:0007669"/>
    <property type="project" value="UniProtKB-KW"/>
</dbReference>
<dbReference type="Proteomes" id="UP000680038">
    <property type="component" value="Unassembled WGS sequence"/>
</dbReference>
<organism evidence="7 8">
    <name type="scientific">Dyadobacter helix</name>
    <dbReference type="NCBI Taxonomy" id="2822344"/>
    <lineage>
        <taxon>Bacteria</taxon>
        <taxon>Pseudomonadati</taxon>
        <taxon>Bacteroidota</taxon>
        <taxon>Cytophagia</taxon>
        <taxon>Cytophagales</taxon>
        <taxon>Spirosomataceae</taxon>
        <taxon>Dyadobacter</taxon>
    </lineage>
</organism>
<keyword evidence="1" id="KW-0645">Protease</keyword>